<keyword evidence="2" id="KW-1185">Reference proteome</keyword>
<reference evidence="1 2" key="1">
    <citation type="submission" date="2018-06" db="EMBL/GenBank/DDBJ databases">
        <authorList>
            <consortium name="Pathogen Informatics"/>
            <person name="Doyle S."/>
        </authorList>
    </citation>
    <scope>NUCLEOTIDE SEQUENCE [LARGE SCALE GENOMIC DNA]</scope>
    <source>
        <strain evidence="1 2">NCTC12224</strain>
    </source>
</reference>
<name>A0A380K1N5_9STRE</name>
<dbReference type="Proteomes" id="UP000254924">
    <property type="component" value="Unassembled WGS sequence"/>
</dbReference>
<organism evidence="1 2">
    <name type="scientific">Streptococcus hyointestinalis</name>
    <dbReference type="NCBI Taxonomy" id="1337"/>
    <lineage>
        <taxon>Bacteria</taxon>
        <taxon>Bacillati</taxon>
        <taxon>Bacillota</taxon>
        <taxon>Bacilli</taxon>
        <taxon>Lactobacillales</taxon>
        <taxon>Streptococcaceae</taxon>
        <taxon>Streptococcus</taxon>
    </lineage>
</organism>
<dbReference type="OrthoDB" id="978985at2"/>
<accession>A0A380K1N5</accession>
<protein>
    <submittedName>
        <fullName evidence="1">Uncharacterized protein</fullName>
    </submittedName>
</protein>
<gene>
    <name evidence="1" type="ORF">NCTC12224_00014</name>
</gene>
<evidence type="ECO:0000313" key="2">
    <source>
        <dbReference type="Proteomes" id="UP000254924"/>
    </source>
</evidence>
<dbReference type="EMBL" id="UHFN01000002">
    <property type="protein sequence ID" value="SUN57922.1"/>
    <property type="molecule type" value="Genomic_DNA"/>
</dbReference>
<sequence length="406" mass="46483">MTAEIAILNKNGVALAADSAVTISSGDGNAKTYNAANKLFSFGENHNIGFMIYGNAEYMDIPWEIIFKEFRNHHKNDSFQTVEECTNRFVEFIKDDKFNTAEIALQHIQSMIYRALMTLTEIANSHIAKVQSESAEHTINNDKIVEILKIVIEKVRMENIDRKSFRCNVEIEDFLEDFQMFCINLLQNHFRIDISNIINDFLTLMYELTIFRNSFENISGIIICGYGQNELFPSLRSFEISYSYRNELKILQKEEVSISTTDCTASITPFAQTDMIMTILKGMDPDMEEVVSEEISNASLTEDEKNSIISRIGSYQKEYFLNPILNITGMLSVSELANMAETLVNLTSFKRHITNSLETVGGPIDVLVISRGDGPIWINRKEYFDIKKNIDYQLRKRGYGNDNDLR</sequence>
<dbReference type="AlphaFoldDB" id="A0A380K1N5"/>
<evidence type="ECO:0000313" key="1">
    <source>
        <dbReference type="EMBL" id="SUN57922.1"/>
    </source>
</evidence>
<proteinExistence type="predicted"/>